<dbReference type="Pfam" id="PF02152">
    <property type="entry name" value="FolB"/>
    <property type="match status" value="1"/>
</dbReference>
<keyword evidence="9" id="KW-1185">Reference proteome</keyword>
<dbReference type="InterPro" id="IPR043133">
    <property type="entry name" value="GTP-CH-I_C/QueF"/>
</dbReference>
<dbReference type="SUPFAM" id="SSF55620">
    <property type="entry name" value="Tetrahydrobiopterin biosynthesis enzymes-like"/>
    <property type="match status" value="1"/>
</dbReference>
<dbReference type="GO" id="GO:0046654">
    <property type="term" value="P:tetrahydrofolate biosynthetic process"/>
    <property type="evidence" value="ECO:0007669"/>
    <property type="project" value="UniProtKB-UniRule"/>
</dbReference>
<sequence>MNVLALQFKYLNKVDLMATRRIFFSRLAMDAHIGILEHELRTTQPLHVDAEFDVNVTQQVHDQRLYTVLDYRLLRNAIVEECTQTHVNLLETLSEQVVDRLLRDFPDVCRVKIRISKPLAFSDCEAVGIEVERKRQ</sequence>
<dbReference type="EMBL" id="SMAJ01000004">
    <property type="protein sequence ID" value="TCT08909.1"/>
    <property type="molecule type" value="Genomic_DNA"/>
</dbReference>
<proteinExistence type="inferred from homology"/>
<protein>
    <recommendedName>
        <fullName evidence="6">7,8-dihydroneopterin aldolase</fullName>
        <ecNumber evidence="6">4.1.2.25</ecNumber>
    </recommendedName>
</protein>
<dbReference type="GO" id="GO:0004150">
    <property type="term" value="F:dihydroneopterin aldolase activity"/>
    <property type="evidence" value="ECO:0007669"/>
    <property type="project" value="UniProtKB-UniRule"/>
</dbReference>
<comment type="caution">
    <text evidence="8">The sequence shown here is derived from an EMBL/GenBank/DDBJ whole genome shotgun (WGS) entry which is preliminary data.</text>
</comment>
<comment type="function">
    <text evidence="6">Catalyzes the conversion of 7,8-dihydroneopterin to 6-hydroxymethyl-7,8-dihydropterin.</text>
</comment>
<accession>A0A4R3M9E0</accession>
<organism evidence="8 9">
    <name type="scientific">Paralcaligenes ureilyticus</name>
    <dbReference type="NCBI Taxonomy" id="627131"/>
    <lineage>
        <taxon>Bacteria</taxon>
        <taxon>Pseudomonadati</taxon>
        <taxon>Pseudomonadota</taxon>
        <taxon>Betaproteobacteria</taxon>
        <taxon>Burkholderiales</taxon>
        <taxon>Alcaligenaceae</taxon>
        <taxon>Paralcaligenes</taxon>
    </lineage>
</organism>
<dbReference type="UniPathway" id="UPA00077">
    <property type="reaction ID" value="UER00154"/>
</dbReference>
<dbReference type="PANTHER" id="PTHR42844:SF1">
    <property type="entry name" value="DIHYDRONEOPTERIN ALDOLASE 1-RELATED"/>
    <property type="match status" value="1"/>
</dbReference>
<dbReference type="InterPro" id="IPR006157">
    <property type="entry name" value="FolB_dom"/>
</dbReference>
<gene>
    <name evidence="8" type="ORF">EDC26_10468</name>
</gene>
<comment type="catalytic activity">
    <reaction evidence="1 6">
        <text>7,8-dihydroneopterin = 6-hydroxymethyl-7,8-dihydropterin + glycolaldehyde</text>
        <dbReference type="Rhea" id="RHEA:10540"/>
        <dbReference type="ChEBI" id="CHEBI:17001"/>
        <dbReference type="ChEBI" id="CHEBI:17071"/>
        <dbReference type="ChEBI" id="CHEBI:44841"/>
        <dbReference type="EC" id="4.1.2.25"/>
    </reaction>
</comment>
<comment type="pathway">
    <text evidence="2 6">Cofactor biosynthesis; tetrahydrofolate biosynthesis; 2-amino-4-hydroxy-6-hydroxymethyl-7,8-dihydropteridine diphosphate from 7,8-dihydroneopterin triphosphate: step 3/4.</text>
</comment>
<dbReference type="SMART" id="SM00905">
    <property type="entry name" value="FolB"/>
    <property type="match status" value="1"/>
</dbReference>
<evidence type="ECO:0000256" key="6">
    <source>
        <dbReference type="RuleBase" id="RU362079"/>
    </source>
</evidence>
<evidence type="ECO:0000256" key="5">
    <source>
        <dbReference type="ARBA" id="ARBA00023239"/>
    </source>
</evidence>
<dbReference type="Gene3D" id="3.30.1130.10">
    <property type="match status" value="1"/>
</dbReference>
<dbReference type="GO" id="GO:0005737">
    <property type="term" value="C:cytoplasm"/>
    <property type="evidence" value="ECO:0007669"/>
    <property type="project" value="TreeGrafter"/>
</dbReference>
<evidence type="ECO:0000256" key="1">
    <source>
        <dbReference type="ARBA" id="ARBA00001353"/>
    </source>
</evidence>
<keyword evidence="5 6" id="KW-0456">Lyase</keyword>
<comment type="similarity">
    <text evidence="3 6">Belongs to the DHNA family.</text>
</comment>
<evidence type="ECO:0000313" key="9">
    <source>
        <dbReference type="Proteomes" id="UP000295525"/>
    </source>
</evidence>
<evidence type="ECO:0000256" key="4">
    <source>
        <dbReference type="ARBA" id="ARBA00022909"/>
    </source>
</evidence>
<dbReference type="AlphaFoldDB" id="A0A4R3M9E0"/>
<dbReference type="PANTHER" id="PTHR42844">
    <property type="entry name" value="DIHYDRONEOPTERIN ALDOLASE 1-RELATED"/>
    <property type="match status" value="1"/>
</dbReference>
<dbReference type="EC" id="4.1.2.25" evidence="6"/>
<dbReference type="InterPro" id="IPR006156">
    <property type="entry name" value="Dihydroneopterin_aldolase"/>
</dbReference>
<dbReference type="Proteomes" id="UP000295525">
    <property type="component" value="Unassembled WGS sequence"/>
</dbReference>
<name>A0A4R3M9E0_9BURK</name>
<reference evidence="8 9" key="1">
    <citation type="submission" date="2019-03" db="EMBL/GenBank/DDBJ databases">
        <title>Genomic Encyclopedia of Type Strains, Phase IV (KMG-IV): sequencing the most valuable type-strain genomes for metagenomic binning, comparative biology and taxonomic classification.</title>
        <authorList>
            <person name="Goeker M."/>
        </authorList>
    </citation>
    <scope>NUCLEOTIDE SEQUENCE [LARGE SCALE GENOMIC DNA]</scope>
    <source>
        <strain evidence="8 9">DSM 24591</strain>
    </source>
</reference>
<feature type="domain" description="Dihydroneopterin aldolase/epimerase" evidence="7">
    <location>
        <begin position="22"/>
        <end position="133"/>
    </location>
</feature>
<evidence type="ECO:0000256" key="2">
    <source>
        <dbReference type="ARBA" id="ARBA00005013"/>
    </source>
</evidence>
<evidence type="ECO:0000259" key="7">
    <source>
        <dbReference type="SMART" id="SM00905"/>
    </source>
</evidence>
<evidence type="ECO:0000256" key="3">
    <source>
        <dbReference type="ARBA" id="ARBA00005708"/>
    </source>
</evidence>
<dbReference type="GO" id="GO:0046656">
    <property type="term" value="P:folic acid biosynthetic process"/>
    <property type="evidence" value="ECO:0007669"/>
    <property type="project" value="UniProtKB-UniRule"/>
</dbReference>
<dbReference type="NCBIfam" id="TIGR00526">
    <property type="entry name" value="folB_dom"/>
    <property type="match status" value="1"/>
</dbReference>
<dbReference type="NCBIfam" id="TIGR00525">
    <property type="entry name" value="folB"/>
    <property type="match status" value="1"/>
</dbReference>
<keyword evidence="4 6" id="KW-0289">Folate biosynthesis</keyword>
<evidence type="ECO:0000313" key="8">
    <source>
        <dbReference type="EMBL" id="TCT08909.1"/>
    </source>
</evidence>